<dbReference type="AlphaFoldDB" id="A0A347WMU6"/>
<evidence type="ECO:0000256" key="7">
    <source>
        <dbReference type="SAM" id="SignalP"/>
    </source>
</evidence>
<feature type="chain" id="PRO_5016732973" evidence="7">
    <location>
        <begin position="22"/>
        <end position="336"/>
    </location>
</feature>
<evidence type="ECO:0000256" key="4">
    <source>
        <dbReference type="ARBA" id="ARBA00022729"/>
    </source>
</evidence>
<evidence type="ECO:0000256" key="6">
    <source>
        <dbReference type="ARBA" id="ARBA00023288"/>
    </source>
</evidence>
<reference evidence="9 10" key="1">
    <citation type="submission" date="2017-09" db="EMBL/GenBank/DDBJ databases">
        <title>Complete genome sequence of Oxytococcus suis strain ZY16052.</title>
        <authorList>
            <person name="Li F."/>
        </authorList>
    </citation>
    <scope>NUCLEOTIDE SEQUENCE [LARGE SCALE GENOMIC DNA]</scope>
    <source>
        <strain evidence="9 10">ZY16052</strain>
    </source>
</reference>
<sequence>MKQQILLASMVALLTPAPVLAQEDFRVGMVTDVGGIDDKSFNQGAWEGIQAWGEEHGKTEGQDFTYLESHSDSDFVTNLNNAVQANFDIIYAIGYKLQPSLEQVAEQNPEQYFGIVDGVVDMPNVVSLNFKDHEAAFLAGVAAANSTEKDKIGFISGVEGVVIDRFEAGFVAGVKAVAPDKEVVVEYAGAFNDPTKGKQIASAMYSQDIDLIYHASGPTGNGVFSEAKDLITADPERQLWVIGVDRDQTDEGAFEVNGEARNVTLTSSLKNTGNVVRNFSNQMMETGFEAGNIVSDLANEGVGLAEGQLSEETLALVEEYKEKIISGEIVVPEKPE</sequence>
<dbReference type="PANTHER" id="PTHR34296:SF2">
    <property type="entry name" value="ABC TRANSPORTER GUANOSINE-BINDING PROTEIN NUPN"/>
    <property type="match status" value="1"/>
</dbReference>
<dbReference type="SUPFAM" id="SSF53822">
    <property type="entry name" value="Periplasmic binding protein-like I"/>
    <property type="match status" value="1"/>
</dbReference>
<dbReference type="RefSeq" id="WP_118991262.1">
    <property type="nucleotide sequence ID" value="NZ_CP023434.1"/>
</dbReference>
<feature type="signal peptide" evidence="7">
    <location>
        <begin position="1"/>
        <end position="21"/>
    </location>
</feature>
<accession>A0A347WMU6</accession>
<evidence type="ECO:0000256" key="5">
    <source>
        <dbReference type="ARBA" id="ARBA00023136"/>
    </source>
</evidence>
<evidence type="ECO:0000256" key="3">
    <source>
        <dbReference type="ARBA" id="ARBA00022475"/>
    </source>
</evidence>
<dbReference type="PANTHER" id="PTHR34296">
    <property type="entry name" value="TRANSCRIPTIONAL ACTIVATOR PROTEIN MED"/>
    <property type="match status" value="1"/>
</dbReference>
<dbReference type="EMBL" id="CP023434">
    <property type="protein sequence ID" value="AXY26403.1"/>
    <property type="molecule type" value="Genomic_DNA"/>
</dbReference>
<protein>
    <submittedName>
        <fullName evidence="9">BMP family ABC transporter substrate-binding protein</fullName>
    </submittedName>
</protein>
<dbReference type="InterPro" id="IPR003760">
    <property type="entry name" value="PnrA-like"/>
</dbReference>
<comment type="subcellular location">
    <subcellularLocation>
        <location evidence="1">Cell membrane</location>
        <topology evidence="1">Lipid-anchor</topology>
    </subcellularLocation>
</comment>
<dbReference type="CDD" id="cd06354">
    <property type="entry name" value="PBP1_PrnA-like"/>
    <property type="match status" value="1"/>
</dbReference>
<dbReference type="InterPro" id="IPR050957">
    <property type="entry name" value="BMP_lipoprotein"/>
</dbReference>
<name>A0A347WMU6_9LACT</name>
<keyword evidence="3" id="KW-1003">Cell membrane</keyword>
<keyword evidence="10" id="KW-1185">Reference proteome</keyword>
<keyword evidence="6" id="KW-0449">Lipoprotein</keyword>
<dbReference type="OrthoDB" id="9784230at2"/>
<evidence type="ECO:0000256" key="2">
    <source>
        <dbReference type="ARBA" id="ARBA00008610"/>
    </source>
</evidence>
<dbReference type="Pfam" id="PF02608">
    <property type="entry name" value="Bmp"/>
    <property type="match status" value="1"/>
</dbReference>
<dbReference type="InterPro" id="IPR028082">
    <property type="entry name" value="Peripla_BP_I"/>
</dbReference>
<evidence type="ECO:0000259" key="8">
    <source>
        <dbReference type="Pfam" id="PF02608"/>
    </source>
</evidence>
<feature type="domain" description="ABC transporter substrate-binding protein PnrA-like" evidence="8">
    <location>
        <begin position="27"/>
        <end position="333"/>
    </location>
</feature>
<dbReference type="KEGG" id="abae:CL176_10590"/>
<gene>
    <name evidence="9" type="ORF">CL176_10590</name>
</gene>
<evidence type="ECO:0000313" key="9">
    <source>
        <dbReference type="EMBL" id="AXY26403.1"/>
    </source>
</evidence>
<dbReference type="Proteomes" id="UP000263232">
    <property type="component" value="Chromosome"/>
</dbReference>
<dbReference type="Gene3D" id="3.40.50.2300">
    <property type="match status" value="2"/>
</dbReference>
<keyword evidence="4 7" id="KW-0732">Signal</keyword>
<organism evidence="9 10">
    <name type="scientific">Suicoccus acidiformans</name>
    <dbReference type="NCBI Taxonomy" id="2036206"/>
    <lineage>
        <taxon>Bacteria</taxon>
        <taxon>Bacillati</taxon>
        <taxon>Bacillota</taxon>
        <taxon>Bacilli</taxon>
        <taxon>Lactobacillales</taxon>
        <taxon>Aerococcaceae</taxon>
        <taxon>Suicoccus</taxon>
    </lineage>
</organism>
<evidence type="ECO:0000313" key="10">
    <source>
        <dbReference type="Proteomes" id="UP000263232"/>
    </source>
</evidence>
<evidence type="ECO:0000256" key="1">
    <source>
        <dbReference type="ARBA" id="ARBA00004193"/>
    </source>
</evidence>
<comment type="similarity">
    <text evidence="2">Belongs to the BMP lipoprotein family.</text>
</comment>
<keyword evidence="5" id="KW-0472">Membrane</keyword>
<proteinExistence type="inferred from homology"/>
<dbReference type="GO" id="GO:0005886">
    <property type="term" value="C:plasma membrane"/>
    <property type="evidence" value="ECO:0007669"/>
    <property type="project" value="UniProtKB-SubCell"/>
</dbReference>